<dbReference type="InterPro" id="IPR013783">
    <property type="entry name" value="Ig-like_fold"/>
</dbReference>
<protein>
    <recommendedName>
        <fullName evidence="3">Fibronectin type-III domain-containing protein</fullName>
    </recommendedName>
</protein>
<comment type="caution">
    <text evidence="4">The sequence shown here is derived from an EMBL/GenBank/DDBJ whole genome shotgun (WGS) entry which is preliminary data.</text>
</comment>
<keyword evidence="2" id="KW-0472">Membrane</keyword>
<dbReference type="Pfam" id="PF19077">
    <property type="entry name" value="Big_13"/>
    <property type="match status" value="1"/>
</dbReference>
<evidence type="ECO:0000256" key="1">
    <source>
        <dbReference type="SAM" id="MobiDB-lite"/>
    </source>
</evidence>
<evidence type="ECO:0000256" key="2">
    <source>
        <dbReference type="SAM" id="Phobius"/>
    </source>
</evidence>
<evidence type="ECO:0000313" key="4">
    <source>
        <dbReference type="EMBL" id="PIZ47419.1"/>
    </source>
</evidence>
<dbReference type="Proteomes" id="UP000229753">
    <property type="component" value="Unassembled WGS sequence"/>
</dbReference>
<dbReference type="GO" id="GO:0003993">
    <property type="term" value="F:acid phosphatase activity"/>
    <property type="evidence" value="ECO:0007669"/>
    <property type="project" value="InterPro"/>
</dbReference>
<dbReference type="CDD" id="cd00063">
    <property type="entry name" value="FN3"/>
    <property type="match status" value="1"/>
</dbReference>
<name>A0A2M7TKL7_9BACT</name>
<dbReference type="EMBL" id="PFNO01000175">
    <property type="protein sequence ID" value="PIZ47419.1"/>
    <property type="molecule type" value="Genomic_DNA"/>
</dbReference>
<organism evidence="4 5">
    <name type="scientific">Candidatus Woesebacteria bacterium CG_4_10_14_0_2_um_filter_39_14</name>
    <dbReference type="NCBI Taxonomy" id="1975054"/>
    <lineage>
        <taxon>Bacteria</taxon>
        <taxon>Candidatus Woeseibacteriota</taxon>
    </lineage>
</organism>
<dbReference type="SMART" id="SM00060">
    <property type="entry name" value="FN3"/>
    <property type="match status" value="1"/>
</dbReference>
<dbReference type="Gene3D" id="2.60.40.10">
    <property type="entry name" value="Immunoglobulins"/>
    <property type="match status" value="1"/>
</dbReference>
<feature type="transmembrane region" description="Helical" evidence="2">
    <location>
        <begin position="7"/>
        <end position="27"/>
    </location>
</feature>
<keyword evidence="2" id="KW-0812">Transmembrane</keyword>
<feature type="domain" description="Fibronectin type-III" evidence="3">
    <location>
        <begin position="42"/>
        <end position="135"/>
    </location>
</feature>
<feature type="region of interest" description="Disordered" evidence="1">
    <location>
        <begin position="363"/>
        <end position="387"/>
    </location>
</feature>
<feature type="transmembrane region" description="Helical" evidence="2">
    <location>
        <begin position="391"/>
        <end position="413"/>
    </location>
</feature>
<reference evidence="5" key="1">
    <citation type="submission" date="2017-09" db="EMBL/GenBank/DDBJ databases">
        <title>Depth-based differentiation of microbial function through sediment-hosted aquifers and enrichment of novel symbionts in the deep terrestrial subsurface.</title>
        <authorList>
            <person name="Probst A.J."/>
            <person name="Ladd B."/>
            <person name="Jarett J.K."/>
            <person name="Geller-Mcgrath D.E."/>
            <person name="Sieber C.M.K."/>
            <person name="Emerson J.B."/>
            <person name="Anantharaman K."/>
            <person name="Thomas B.C."/>
            <person name="Malmstrom R."/>
            <person name="Stieglmeier M."/>
            <person name="Klingl A."/>
            <person name="Woyke T."/>
            <person name="Ryan C.M."/>
            <person name="Banfield J.F."/>
        </authorList>
    </citation>
    <scope>NUCLEOTIDE SEQUENCE [LARGE SCALE GENOMIC DNA]</scope>
</reference>
<gene>
    <name evidence="4" type="ORF">COY29_05235</name>
</gene>
<accession>A0A2M7TKL7</accession>
<dbReference type="GO" id="GO:0046872">
    <property type="term" value="F:metal ion binding"/>
    <property type="evidence" value="ECO:0007669"/>
    <property type="project" value="InterPro"/>
</dbReference>
<evidence type="ECO:0000259" key="3">
    <source>
        <dbReference type="PROSITE" id="PS50853"/>
    </source>
</evidence>
<sequence length="420" mass="44016">MTKKAKIPTIIGIIILILSLATGVMLVQNRQIFRLGAEGQNSPKDVRVSNITADSLSVTWMTDVQNTGFVKYGDSVGNLTNTKTEELSSPGYTHLVNVSGLKPQTSYFFRINSGEHDFDNNGVAWQGKTGTVQESGQSGLISGSVLLATGASAKNALVYITTAGKLFSALASQNGSWIISLPANISAANSLLEISALSGQGEVSTAQIYSKSANPVPTMILGQTHDFKNLPPGENTGLPQASLGVPEVGTPSSGFNIPENTATPSADVVTLESISAGEIVTSIKPEFFGEGPAGVKIQITVESDPITDSVVILQSGEWSWEIPKDLPEGPHTITITWKDAGGILRTLTRNFVVQASEGPAFVSTPSATLTPSPSPTASPSATLPPQPDSGVLTPTILLSIMGLGLIGFAYFFWKEASQLT</sequence>
<keyword evidence="2" id="KW-1133">Transmembrane helix</keyword>
<dbReference type="PROSITE" id="PS50853">
    <property type="entry name" value="FN3"/>
    <property type="match status" value="1"/>
</dbReference>
<dbReference type="InterPro" id="IPR008963">
    <property type="entry name" value="Purple_acid_Pase-like_N"/>
</dbReference>
<dbReference type="SUPFAM" id="SSF49363">
    <property type="entry name" value="Purple acid phosphatase, N-terminal domain"/>
    <property type="match status" value="1"/>
</dbReference>
<dbReference type="AlphaFoldDB" id="A0A2M7TKL7"/>
<feature type="compositionally biased region" description="Pro residues" evidence="1">
    <location>
        <begin position="372"/>
        <end position="387"/>
    </location>
</feature>
<dbReference type="InterPro" id="IPR003961">
    <property type="entry name" value="FN3_dom"/>
</dbReference>
<dbReference type="Pfam" id="PF16656">
    <property type="entry name" value="Pur_ac_phosph_N"/>
    <property type="match status" value="1"/>
</dbReference>
<dbReference type="Gene3D" id="2.60.40.380">
    <property type="entry name" value="Purple acid phosphatase-like, N-terminal"/>
    <property type="match status" value="1"/>
</dbReference>
<dbReference type="InterPro" id="IPR044016">
    <property type="entry name" value="Big_13"/>
</dbReference>
<proteinExistence type="predicted"/>
<dbReference type="InterPro" id="IPR015914">
    <property type="entry name" value="PAPs_N"/>
</dbReference>
<evidence type="ECO:0000313" key="5">
    <source>
        <dbReference type="Proteomes" id="UP000229753"/>
    </source>
</evidence>